<organism evidence="4 5">
    <name type="scientific">Blautia ammoniilytica</name>
    <dbReference type="NCBI Taxonomy" id="2981782"/>
    <lineage>
        <taxon>Bacteria</taxon>
        <taxon>Bacillati</taxon>
        <taxon>Bacillota</taxon>
        <taxon>Clostridia</taxon>
        <taxon>Lachnospirales</taxon>
        <taxon>Lachnospiraceae</taxon>
        <taxon>Blautia</taxon>
    </lineage>
</organism>
<keyword evidence="2" id="KW-0560">Oxidoreductase</keyword>
<dbReference type="Proteomes" id="UP001652409">
    <property type="component" value="Unassembled WGS sequence"/>
</dbReference>
<dbReference type="InterPro" id="IPR011013">
    <property type="entry name" value="Gal_mutarotase_sf_dom"/>
</dbReference>
<protein>
    <submittedName>
        <fullName evidence="4">Nitroreductase family protein</fullName>
    </submittedName>
</protein>
<dbReference type="PANTHER" id="PTHR43673:SF10">
    <property type="entry name" value="NADH DEHYDROGENASE_NAD(P)H NITROREDUCTASE XCC3605-RELATED"/>
    <property type="match status" value="1"/>
</dbReference>
<comment type="similarity">
    <text evidence="1">Belongs to the nitroreductase family.</text>
</comment>
<sequence length="477" mass="54986">MYIIQNEYLELIVSEIGAEICSLRNKMDDLQYIWQGDPKYWSDHSPLLFPAIGDWKDNKYVIDGKEYEMPCHGFGRLEKFEIHCKDTEMICTLHSNKEIQTIYPFDFSLTIVYSLDRNILHVEQFINNESEKEMPYSIGEHIGFCVPLFKGEVYEDYYLEFEKEETANRYPLLNGRTIGKPVPCLMQTKRIPLHSEMFANGAWNFKGLSSQRVCLASEKNQHKIIIDFPGFSHFSIWSVPNASYICIEPCNGIAASEEEGYDPYQKKGIHVLKPGHSEIVTYSVTLLSPKVDALLENEEKKSILSKRISVRKFRKKVVTKEKIMRILKYAMASPSAGNSREWEFIVITEDAAKEKISQMSPYAVPAKNASVLIIPCLRKEKEWIDKQGNSWWVQNMAICSYGVLLAAKEEDLDGVWLGFYPDEMRVKLLAEYLKCENVLLPFSVIALGYRDGEALEKDRYDSDIVHFFSVSEKHCSS</sequence>
<dbReference type="InterPro" id="IPR008183">
    <property type="entry name" value="Aldose_1/G6P_1-epimerase"/>
</dbReference>
<evidence type="ECO:0000259" key="3">
    <source>
        <dbReference type="Pfam" id="PF00881"/>
    </source>
</evidence>
<dbReference type="InterPro" id="IPR029479">
    <property type="entry name" value="Nitroreductase"/>
</dbReference>
<dbReference type="PANTHER" id="PTHR43673">
    <property type="entry name" value="NAD(P)H NITROREDUCTASE YDGI-RELATED"/>
    <property type="match status" value="1"/>
</dbReference>
<dbReference type="InterPro" id="IPR037481">
    <property type="entry name" value="LacX"/>
</dbReference>
<accession>A0ABT2TYM1</accession>
<dbReference type="EMBL" id="JAOQJL010000043">
    <property type="protein sequence ID" value="MCU6766886.1"/>
    <property type="molecule type" value="Genomic_DNA"/>
</dbReference>
<evidence type="ECO:0000313" key="5">
    <source>
        <dbReference type="Proteomes" id="UP001652409"/>
    </source>
</evidence>
<dbReference type="InterPro" id="IPR014718">
    <property type="entry name" value="GH-type_carb-bd"/>
</dbReference>
<evidence type="ECO:0000313" key="4">
    <source>
        <dbReference type="EMBL" id="MCU6766886.1"/>
    </source>
</evidence>
<feature type="domain" description="Nitroreductase" evidence="3">
    <location>
        <begin position="305"/>
        <end position="359"/>
    </location>
</feature>
<evidence type="ECO:0000256" key="2">
    <source>
        <dbReference type="ARBA" id="ARBA00023002"/>
    </source>
</evidence>
<dbReference type="SUPFAM" id="SSF74650">
    <property type="entry name" value="Galactose mutarotase-like"/>
    <property type="match status" value="1"/>
</dbReference>
<evidence type="ECO:0000256" key="1">
    <source>
        <dbReference type="ARBA" id="ARBA00007118"/>
    </source>
</evidence>
<dbReference type="SUPFAM" id="SSF55469">
    <property type="entry name" value="FMN-dependent nitroreductase-like"/>
    <property type="match status" value="1"/>
</dbReference>
<dbReference type="InterPro" id="IPR000415">
    <property type="entry name" value="Nitroreductase-like"/>
</dbReference>
<name>A0ABT2TYM1_9FIRM</name>
<dbReference type="Gene3D" id="3.40.109.10">
    <property type="entry name" value="NADH Oxidase"/>
    <property type="match status" value="1"/>
</dbReference>
<reference evidence="4 5" key="1">
    <citation type="journal article" date="2021" name="ISME Commun">
        <title>Automated analysis of genomic sequences facilitates high-throughput and comprehensive description of bacteria.</title>
        <authorList>
            <person name="Hitch T.C.A."/>
        </authorList>
    </citation>
    <scope>NUCLEOTIDE SEQUENCE [LARGE SCALE GENOMIC DNA]</scope>
    <source>
        <strain evidence="4 5">Sanger_23</strain>
    </source>
</reference>
<dbReference type="Pfam" id="PF00881">
    <property type="entry name" value="Nitroreductase"/>
    <property type="match status" value="1"/>
</dbReference>
<dbReference type="Gene3D" id="2.70.98.10">
    <property type="match status" value="1"/>
</dbReference>
<keyword evidence="5" id="KW-1185">Reference proteome</keyword>
<gene>
    <name evidence="4" type="ORF">OCV61_16010</name>
</gene>
<proteinExistence type="inferred from homology"/>
<dbReference type="Pfam" id="PF01263">
    <property type="entry name" value="Aldose_epim"/>
    <property type="match status" value="1"/>
</dbReference>
<dbReference type="CDD" id="cd09024">
    <property type="entry name" value="Aldose_epim_lacX"/>
    <property type="match status" value="1"/>
</dbReference>
<dbReference type="RefSeq" id="WP_158422657.1">
    <property type="nucleotide sequence ID" value="NZ_JAOQJL010000043.1"/>
</dbReference>
<comment type="caution">
    <text evidence="4">The sequence shown here is derived from an EMBL/GenBank/DDBJ whole genome shotgun (WGS) entry which is preliminary data.</text>
</comment>